<keyword evidence="5" id="KW-0349">Heme</keyword>
<protein>
    <submittedName>
        <fullName evidence="7">Cytochrome P450</fullName>
    </submittedName>
</protein>
<evidence type="ECO:0000256" key="6">
    <source>
        <dbReference type="SAM" id="Phobius"/>
    </source>
</evidence>
<evidence type="ECO:0000313" key="8">
    <source>
        <dbReference type="Proteomes" id="UP000799770"/>
    </source>
</evidence>
<evidence type="ECO:0000256" key="5">
    <source>
        <dbReference type="PIRSR" id="PIRSR602403-1"/>
    </source>
</evidence>
<keyword evidence="4 5" id="KW-0408">Iron</keyword>
<dbReference type="InterPro" id="IPR001128">
    <property type="entry name" value="Cyt_P450"/>
</dbReference>
<keyword evidence="6" id="KW-0812">Transmembrane</keyword>
<sequence length="568" mass="63399">MSMLSRIRNAPVMSWLALCHWVYCGIILIKYPHLGFTVYFTLVVLSQTERLLRALQGPDEVPLIPHPWLPFLGHVLGMFWYGASYFARVNEKTNAPIFALQTLNTRTIVVTSPHLAAPIQRASKNTSFYGMILEVTRRLVDFDAKSMDIIKWNIDNEHGHDEGLMNEAQHMIASMLSPGPTLNQLATIQLDKFSEILNNLVPGSKSIELSLMDFVKQTFTTANASTIYGPQNPFAMYPELVQAFWDYERGMIAVMADICPWITAGKPWKARKAINDALQEFIEKGYYRNASPLIQKRVAINLKHGLTPKMAGRAELILLFGIIGNAVPSTFWFLANVFARPDLLALIREESSKAVHCSLNATTGKKEKVISVEVLKTRCPLLVSTYRESLRLIANLASVRLVTNTHTISAPSFSPILLRKGDMIQIASGVIHVSEPVWGHDAKTFNASRFISETTTSEQFSTETGSHVSAEQTATKLPKNVPSAAYRAFGGGSVICPGRHFAQTEIIGFVAMCVHMLDIVDTKSGGTMPLPERDNRRIPLSVMKPKVEPQVKIRRRPGEDDVVWRLEL</sequence>
<feature type="transmembrane region" description="Helical" evidence="6">
    <location>
        <begin position="316"/>
        <end position="335"/>
    </location>
</feature>
<proteinExistence type="inferred from homology"/>
<dbReference type="PRINTS" id="PR00465">
    <property type="entry name" value="EP450IV"/>
</dbReference>
<accession>A0A6A5ZNT5</accession>
<dbReference type="InterPro" id="IPR053007">
    <property type="entry name" value="CYP450_monoxygenase_sec-met"/>
</dbReference>
<dbReference type="PANTHER" id="PTHR47582">
    <property type="entry name" value="P450, PUTATIVE (EUROFUNG)-RELATED"/>
    <property type="match status" value="1"/>
</dbReference>
<dbReference type="Proteomes" id="UP000799770">
    <property type="component" value="Unassembled WGS sequence"/>
</dbReference>
<dbReference type="Gene3D" id="1.10.630.10">
    <property type="entry name" value="Cytochrome P450"/>
    <property type="match status" value="1"/>
</dbReference>
<evidence type="ECO:0000256" key="2">
    <source>
        <dbReference type="ARBA" id="ARBA00010617"/>
    </source>
</evidence>
<dbReference type="AlphaFoldDB" id="A0A6A5ZNT5"/>
<evidence type="ECO:0000313" key="7">
    <source>
        <dbReference type="EMBL" id="KAF2119888.1"/>
    </source>
</evidence>
<reference evidence="7" key="1">
    <citation type="journal article" date="2020" name="Stud. Mycol.">
        <title>101 Dothideomycetes genomes: a test case for predicting lifestyles and emergence of pathogens.</title>
        <authorList>
            <person name="Haridas S."/>
            <person name="Albert R."/>
            <person name="Binder M."/>
            <person name="Bloem J."/>
            <person name="Labutti K."/>
            <person name="Salamov A."/>
            <person name="Andreopoulos B."/>
            <person name="Baker S."/>
            <person name="Barry K."/>
            <person name="Bills G."/>
            <person name="Bluhm B."/>
            <person name="Cannon C."/>
            <person name="Castanera R."/>
            <person name="Culley D."/>
            <person name="Daum C."/>
            <person name="Ezra D."/>
            <person name="Gonzalez J."/>
            <person name="Henrissat B."/>
            <person name="Kuo A."/>
            <person name="Liang C."/>
            <person name="Lipzen A."/>
            <person name="Lutzoni F."/>
            <person name="Magnuson J."/>
            <person name="Mondo S."/>
            <person name="Nolan M."/>
            <person name="Ohm R."/>
            <person name="Pangilinan J."/>
            <person name="Park H.-J."/>
            <person name="Ramirez L."/>
            <person name="Alfaro M."/>
            <person name="Sun H."/>
            <person name="Tritt A."/>
            <person name="Yoshinaga Y."/>
            <person name="Zwiers L.-H."/>
            <person name="Turgeon B."/>
            <person name="Goodwin S."/>
            <person name="Spatafora J."/>
            <person name="Crous P."/>
            <person name="Grigoriev I."/>
        </authorList>
    </citation>
    <scope>NUCLEOTIDE SEQUENCE</scope>
    <source>
        <strain evidence="7">CBS 627.86</strain>
    </source>
</reference>
<dbReference type="GO" id="GO:0005506">
    <property type="term" value="F:iron ion binding"/>
    <property type="evidence" value="ECO:0007669"/>
    <property type="project" value="InterPro"/>
</dbReference>
<dbReference type="InterPro" id="IPR002403">
    <property type="entry name" value="Cyt_P450_E_grp-IV"/>
</dbReference>
<evidence type="ECO:0000256" key="1">
    <source>
        <dbReference type="ARBA" id="ARBA00001971"/>
    </source>
</evidence>
<gene>
    <name evidence="7" type="ORF">BDV96DRAFT_313063</name>
</gene>
<organism evidence="7 8">
    <name type="scientific">Lophiotrema nucula</name>
    <dbReference type="NCBI Taxonomy" id="690887"/>
    <lineage>
        <taxon>Eukaryota</taxon>
        <taxon>Fungi</taxon>
        <taxon>Dikarya</taxon>
        <taxon>Ascomycota</taxon>
        <taxon>Pezizomycotina</taxon>
        <taxon>Dothideomycetes</taxon>
        <taxon>Pleosporomycetidae</taxon>
        <taxon>Pleosporales</taxon>
        <taxon>Lophiotremataceae</taxon>
        <taxon>Lophiotrema</taxon>
    </lineage>
</organism>
<dbReference type="CDD" id="cd11040">
    <property type="entry name" value="CYP7_CYP8-like"/>
    <property type="match status" value="1"/>
</dbReference>
<dbReference type="EMBL" id="ML977314">
    <property type="protein sequence ID" value="KAF2119888.1"/>
    <property type="molecule type" value="Genomic_DNA"/>
</dbReference>
<dbReference type="GO" id="GO:0004497">
    <property type="term" value="F:monooxygenase activity"/>
    <property type="evidence" value="ECO:0007669"/>
    <property type="project" value="InterPro"/>
</dbReference>
<name>A0A6A5ZNT5_9PLEO</name>
<keyword evidence="6" id="KW-0472">Membrane</keyword>
<evidence type="ECO:0000256" key="3">
    <source>
        <dbReference type="ARBA" id="ARBA00022723"/>
    </source>
</evidence>
<feature type="binding site" description="axial binding residue" evidence="5">
    <location>
        <position position="496"/>
    </location>
    <ligand>
        <name>heme</name>
        <dbReference type="ChEBI" id="CHEBI:30413"/>
    </ligand>
    <ligandPart>
        <name>Fe</name>
        <dbReference type="ChEBI" id="CHEBI:18248"/>
    </ligandPart>
</feature>
<dbReference type="PANTHER" id="PTHR47582:SF1">
    <property type="entry name" value="P450, PUTATIVE (EUROFUNG)-RELATED"/>
    <property type="match status" value="1"/>
</dbReference>
<comment type="cofactor">
    <cofactor evidence="1 5">
        <name>heme</name>
        <dbReference type="ChEBI" id="CHEBI:30413"/>
    </cofactor>
</comment>
<keyword evidence="3 5" id="KW-0479">Metal-binding</keyword>
<dbReference type="SUPFAM" id="SSF48264">
    <property type="entry name" value="Cytochrome P450"/>
    <property type="match status" value="1"/>
</dbReference>
<comment type="similarity">
    <text evidence="2">Belongs to the cytochrome P450 family.</text>
</comment>
<dbReference type="OrthoDB" id="3366823at2759"/>
<keyword evidence="6" id="KW-1133">Transmembrane helix</keyword>
<dbReference type="InterPro" id="IPR036396">
    <property type="entry name" value="Cyt_P450_sf"/>
</dbReference>
<dbReference type="GO" id="GO:0020037">
    <property type="term" value="F:heme binding"/>
    <property type="evidence" value="ECO:0007669"/>
    <property type="project" value="InterPro"/>
</dbReference>
<evidence type="ECO:0000256" key="4">
    <source>
        <dbReference type="ARBA" id="ARBA00023004"/>
    </source>
</evidence>
<feature type="transmembrane region" description="Helical" evidence="6">
    <location>
        <begin position="68"/>
        <end position="87"/>
    </location>
</feature>
<dbReference type="Pfam" id="PF00067">
    <property type="entry name" value="p450"/>
    <property type="match status" value="1"/>
</dbReference>
<dbReference type="GO" id="GO:0016705">
    <property type="term" value="F:oxidoreductase activity, acting on paired donors, with incorporation or reduction of molecular oxygen"/>
    <property type="evidence" value="ECO:0007669"/>
    <property type="project" value="InterPro"/>
</dbReference>
<keyword evidence="8" id="KW-1185">Reference proteome</keyword>